<accession>A0ABS0W6K3</accession>
<keyword evidence="2" id="KW-1185">Reference proteome</keyword>
<dbReference type="RefSeq" id="WP_161770162.1">
    <property type="nucleotide sequence ID" value="NZ_JADNNB010000043.1"/>
</dbReference>
<comment type="caution">
    <text evidence="1">The sequence shown here is derived from an EMBL/GenBank/DDBJ whole genome shotgun (WGS) entry which is preliminary data.</text>
</comment>
<organism evidence="1 2">
    <name type="scientific">Proteus penneri</name>
    <dbReference type="NCBI Taxonomy" id="102862"/>
    <lineage>
        <taxon>Bacteria</taxon>
        <taxon>Pseudomonadati</taxon>
        <taxon>Pseudomonadota</taxon>
        <taxon>Gammaproteobacteria</taxon>
        <taxon>Enterobacterales</taxon>
        <taxon>Morganellaceae</taxon>
        <taxon>Proteus</taxon>
    </lineage>
</organism>
<evidence type="ECO:0000313" key="2">
    <source>
        <dbReference type="Proteomes" id="UP000619976"/>
    </source>
</evidence>
<proteinExistence type="predicted"/>
<sequence length="67" mass="7636">MTTEPVIIPPANFTDEDIVAWMKDKLSSVDHLLELYAKRGELVADLSKLDDEIDEYRIKSAIQTQSK</sequence>
<name>A0ABS0W6K3_9GAMM</name>
<reference evidence="1 2" key="1">
    <citation type="submission" date="2020-12" db="EMBL/GenBank/DDBJ databases">
        <title>Enhanced detection system for hospital associated transmission using whole genome sequencing surveillance.</title>
        <authorList>
            <person name="Harrison L.H."/>
            <person name="Van Tyne D."/>
            <person name="Marsh J.W."/>
            <person name="Griffith M.P."/>
            <person name="Snyder D.J."/>
            <person name="Cooper V.S."/>
            <person name="Mustapha M."/>
        </authorList>
    </citation>
    <scope>NUCLEOTIDE SEQUENCE [LARGE SCALE GENOMIC DNA]</scope>
    <source>
        <strain evidence="1 2">PR00195</strain>
    </source>
</reference>
<gene>
    <name evidence="1" type="ORF">JFQ69_14800</name>
</gene>
<dbReference type="EMBL" id="JAEKCB010000008">
    <property type="protein sequence ID" value="MBJ2118930.1"/>
    <property type="molecule type" value="Genomic_DNA"/>
</dbReference>
<dbReference type="Proteomes" id="UP000619976">
    <property type="component" value="Unassembled WGS sequence"/>
</dbReference>
<protein>
    <submittedName>
        <fullName evidence="1">Uncharacterized protein</fullName>
    </submittedName>
</protein>
<evidence type="ECO:0000313" key="1">
    <source>
        <dbReference type="EMBL" id="MBJ2118930.1"/>
    </source>
</evidence>